<dbReference type="InterPro" id="IPR050730">
    <property type="entry name" value="UBX_domain-protein"/>
</dbReference>
<evidence type="ECO:0000256" key="3">
    <source>
        <dbReference type="ARBA" id="ARBA00007927"/>
    </source>
</evidence>
<dbReference type="Pfam" id="PF00789">
    <property type="entry name" value="UBX"/>
    <property type="match status" value="1"/>
</dbReference>
<keyword evidence="16" id="KW-0560">Oxidoreductase</keyword>
<keyword evidence="4" id="KW-0963">Cytoplasm</keyword>
<dbReference type="Pfam" id="PF13899">
    <property type="entry name" value="Thioredoxin_7"/>
    <property type="match status" value="1"/>
</dbReference>
<evidence type="ECO:0000313" key="17">
    <source>
        <dbReference type="Proteomes" id="UP001151518"/>
    </source>
</evidence>
<dbReference type="InterPro" id="IPR006577">
    <property type="entry name" value="UAS"/>
</dbReference>
<dbReference type="SUPFAM" id="SSF54236">
    <property type="entry name" value="Ubiquitin-like"/>
    <property type="match status" value="1"/>
</dbReference>
<keyword evidence="10" id="KW-0508">mRNA splicing</keyword>
<dbReference type="GO" id="GO:0006364">
    <property type="term" value="P:rRNA processing"/>
    <property type="evidence" value="ECO:0007669"/>
    <property type="project" value="UniProtKB-KW"/>
</dbReference>
<dbReference type="SMART" id="SM00594">
    <property type="entry name" value="UAS"/>
    <property type="match status" value="1"/>
</dbReference>
<keyword evidence="8" id="KW-0747">Spliceosome</keyword>
<dbReference type="Gene3D" id="3.40.30.10">
    <property type="entry name" value="Glutaredoxin"/>
    <property type="match status" value="1"/>
</dbReference>
<evidence type="ECO:0000256" key="9">
    <source>
        <dbReference type="ARBA" id="ARBA00022884"/>
    </source>
</evidence>
<dbReference type="CDD" id="cd02958">
    <property type="entry name" value="UAS"/>
    <property type="match status" value="1"/>
</dbReference>
<dbReference type="CDD" id="cd01726">
    <property type="entry name" value="LSm6"/>
    <property type="match status" value="1"/>
</dbReference>
<feature type="domain" description="UBX" evidence="14">
    <location>
        <begin position="473"/>
        <end position="549"/>
    </location>
</feature>
<dbReference type="InterPro" id="IPR010920">
    <property type="entry name" value="LSM_dom_sf"/>
</dbReference>
<feature type="region of interest" description="Disordered" evidence="13">
    <location>
        <begin position="1"/>
        <end position="21"/>
    </location>
</feature>
<dbReference type="PROSITE" id="PS50033">
    <property type="entry name" value="UBX"/>
    <property type="match status" value="1"/>
</dbReference>
<dbReference type="GO" id="GO:0008380">
    <property type="term" value="P:RNA splicing"/>
    <property type="evidence" value="ECO:0007669"/>
    <property type="project" value="UniProtKB-KW"/>
</dbReference>
<dbReference type="GO" id="GO:0141152">
    <property type="term" value="F:glycerol-3-phosphate dehydrogenase (NAD+) activity"/>
    <property type="evidence" value="ECO:0007669"/>
    <property type="project" value="UniProtKB-EC"/>
</dbReference>
<dbReference type="Proteomes" id="UP001151518">
    <property type="component" value="Unassembled WGS sequence"/>
</dbReference>
<reference evidence="16" key="1">
    <citation type="submission" date="2022-07" db="EMBL/GenBank/DDBJ databases">
        <title>Phylogenomic reconstructions and comparative analyses of Kickxellomycotina fungi.</title>
        <authorList>
            <person name="Reynolds N.K."/>
            <person name="Stajich J.E."/>
            <person name="Barry K."/>
            <person name="Grigoriev I.V."/>
            <person name="Crous P."/>
            <person name="Smith M.E."/>
        </authorList>
    </citation>
    <scope>NUCLEOTIDE SEQUENCE</scope>
    <source>
        <strain evidence="16">NRRL 3115</strain>
    </source>
</reference>
<evidence type="ECO:0000256" key="13">
    <source>
        <dbReference type="SAM" id="MobiDB-lite"/>
    </source>
</evidence>
<keyword evidence="5" id="KW-0698">rRNA processing</keyword>
<evidence type="ECO:0000256" key="8">
    <source>
        <dbReference type="ARBA" id="ARBA00022728"/>
    </source>
</evidence>
<dbReference type="PROSITE" id="PS52002">
    <property type="entry name" value="SM"/>
    <property type="match status" value="1"/>
</dbReference>
<comment type="subcellular location">
    <subcellularLocation>
        <location evidence="2">Cytoplasm</location>
    </subcellularLocation>
    <subcellularLocation>
        <location evidence="1">Nucleus</location>
    </subcellularLocation>
</comment>
<dbReference type="Gene3D" id="2.30.30.100">
    <property type="match status" value="1"/>
</dbReference>
<dbReference type="AlphaFoldDB" id="A0A9W8GBG7"/>
<sequence>MSERQQQQQQQQKTEQPVAKKSPTDFLEHILGRRVFVRLNSGVDYKGILACLDGYMNIALEQTEEYVEGELRNRYGDAFIRGNNVADNNVDNAVLLYFENGGASLGEVNAETAAAASAATSDALFGSDEVRAPIAARRDVLVEGGGYDEMYTTQYNYSRGGVGPAPSSSIFHQHARGSGHVPFRDFAQEAAEISGGAEGPSRRSRLAELFKPPFEIMHTGSLDSAREAALEKGKWVLVNLQDVSDFKCQALNRDVWRQEIIKDVIKRDFVFSQTAIDTNEGARLASMYNVESYPFVAAINPKTGELKKKFKRISNMADALEDLTNFIVDNPMARRSKRSDGSEASMSRSDSRSAVSRSLAGIHNMSEEDQLAAAIAASELESRPTEGGGAISIETDSEPESYEDNSDSYSEIHTISSYEDDEEPGDDERPGDGSMDVDDAFATHENMAEAAGQNTPDAWYKALPSSEPLEPAQGSAATRIQLRFPNGQRVVRRFSKFDAVASIFQYIKATLPEAADDVPEVMFMNKQLSESIDQTIEEAKLTNASLVVDI</sequence>
<evidence type="ECO:0000313" key="16">
    <source>
        <dbReference type="EMBL" id="KAJ2680143.1"/>
    </source>
</evidence>
<dbReference type="InterPro" id="IPR029071">
    <property type="entry name" value="Ubiquitin-like_domsf"/>
</dbReference>
<evidence type="ECO:0000256" key="5">
    <source>
        <dbReference type="ARBA" id="ARBA00022552"/>
    </source>
</evidence>
<evidence type="ECO:0000256" key="12">
    <source>
        <dbReference type="ARBA" id="ARBA00023274"/>
    </source>
</evidence>
<dbReference type="InterPro" id="IPR001163">
    <property type="entry name" value="Sm_dom_euk/arc"/>
</dbReference>
<dbReference type="InterPro" id="IPR036249">
    <property type="entry name" value="Thioredoxin-like_sf"/>
</dbReference>
<dbReference type="Pfam" id="PF01423">
    <property type="entry name" value="LSM"/>
    <property type="match status" value="1"/>
</dbReference>
<evidence type="ECO:0000259" key="14">
    <source>
        <dbReference type="PROSITE" id="PS50033"/>
    </source>
</evidence>
<evidence type="ECO:0000256" key="11">
    <source>
        <dbReference type="ARBA" id="ARBA00023242"/>
    </source>
</evidence>
<dbReference type="FunFam" id="2.30.30.100:FF:000044">
    <property type="entry name" value="Probable U6 snRNA-associated Sm-like protein LSm6"/>
    <property type="match status" value="1"/>
</dbReference>
<dbReference type="GO" id="GO:0043161">
    <property type="term" value="P:proteasome-mediated ubiquitin-dependent protein catabolic process"/>
    <property type="evidence" value="ECO:0007669"/>
    <property type="project" value="TreeGrafter"/>
</dbReference>
<dbReference type="SMART" id="SM00651">
    <property type="entry name" value="Sm"/>
    <property type="match status" value="1"/>
</dbReference>
<evidence type="ECO:0000256" key="2">
    <source>
        <dbReference type="ARBA" id="ARBA00004496"/>
    </source>
</evidence>
<evidence type="ECO:0000256" key="4">
    <source>
        <dbReference type="ARBA" id="ARBA00022490"/>
    </source>
</evidence>
<evidence type="ECO:0000256" key="1">
    <source>
        <dbReference type="ARBA" id="ARBA00004123"/>
    </source>
</evidence>
<evidence type="ECO:0000256" key="7">
    <source>
        <dbReference type="ARBA" id="ARBA00022694"/>
    </source>
</evidence>
<organism evidence="16 17">
    <name type="scientific">Coemansia spiralis</name>
    <dbReference type="NCBI Taxonomy" id="417178"/>
    <lineage>
        <taxon>Eukaryota</taxon>
        <taxon>Fungi</taxon>
        <taxon>Fungi incertae sedis</taxon>
        <taxon>Zoopagomycota</taxon>
        <taxon>Kickxellomycotina</taxon>
        <taxon>Kickxellomycetes</taxon>
        <taxon>Kickxellales</taxon>
        <taxon>Kickxellaceae</taxon>
        <taxon>Coemansia</taxon>
    </lineage>
</organism>
<feature type="compositionally biased region" description="Low complexity" evidence="13">
    <location>
        <begin position="1"/>
        <end position="12"/>
    </location>
</feature>
<dbReference type="GO" id="GO:0005737">
    <property type="term" value="C:cytoplasm"/>
    <property type="evidence" value="ECO:0007669"/>
    <property type="project" value="UniProtKB-SubCell"/>
</dbReference>
<evidence type="ECO:0000256" key="6">
    <source>
        <dbReference type="ARBA" id="ARBA00022664"/>
    </source>
</evidence>
<feature type="domain" description="Sm" evidence="15">
    <location>
        <begin position="22"/>
        <end position="94"/>
    </location>
</feature>
<feature type="compositionally biased region" description="Acidic residues" evidence="13">
    <location>
        <begin position="395"/>
        <end position="406"/>
    </location>
</feature>
<dbReference type="GO" id="GO:0005681">
    <property type="term" value="C:spliceosomal complex"/>
    <property type="evidence" value="ECO:0007669"/>
    <property type="project" value="UniProtKB-KW"/>
</dbReference>
<proteinExistence type="inferred from homology"/>
<name>A0A9W8GBG7_9FUNG</name>
<gene>
    <name evidence="16" type="primary">ubx2</name>
    <name evidence="16" type="ORF">GGI25_001035</name>
</gene>
<keyword evidence="6" id="KW-0507">mRNA processing</keyword>
<dbReference type="GO" id="GO:0006397">
    <property type="term" value="P:mRNA processing"/>
    <property type="evidence" value="ECO:0007669"/>
    <property type="project" value="UniProtKB-KW"/>
</dbReference>
<dbReference type="EC" id="1.1.1.8" evidence="16"/>
<feature type="region of interest" description="Disordered" evidence="13">
    <location>
        <begin position="379"/>
        <end position="438"/>
    </location>
</feature>
<accession>A0A9W8GBG7</accession>
<dbReference type="PANTHER" id="PTHR23322">
    <property type="entry name" value="FAS-ASSOCIATED PROTEIN"/>
    <property type="match status" value="1"/>
</dbReference>
<dbReference type="GO" id="GO:0003723">
    <property type="term" value="F:RNA binding"/>
    <property type="evidence" value="ECO:0007669"/>
    <property type="project" value="UniProtKB-KW"/>
</dbReference>
<feature type="compositionally biased region" description="Low complexity" evidence="13">
    <location>
        <begin position="342"/>
        <end position="357"/>
    </location>
</feature>
<dbReference type="PANTHER" id="PTHR23322:SF6">
    <property type="entry name" value="UBX DOMAIN-CONTAINING PROTEIN 7"/>
    <property type="match status" value="1"/>
</dbReference>
<dbReference type="GO" id="GO:0008033">
    <property type="term" value="P:tRNA processing"/>
    <property type="evidence" value="ECO:0007669"/>
    <property type="project" value="UniProtKB-KW"/>
</dbReference>
<protein>
    <submittedName>
        <fullName evidence="16">UBX domain protein Ubx2</fullName>
        <ecNumber evidence="16">1.1.1.8</ecNumber>
    </submittedName>
</protein>
<keyword evidence="7" id="KW-0819">tRNA processing</keyword>
<dbReference type="OrthoDB" id="270602at2759"/>
<keyword evidence="9" id="KW-0694">RNA-binding</keyword>
<keyword evidence="12" id="KW-0687">Ribonucleoprotein</keyword>
<dbReference type="InterPro" id="IPR047575">
    <property type="entry name" value="Sm"/>
</dbReference>
<keyword evidence="11" id="KW-0539">Nucleus</keyword>
<dbReference type="SUPFAM" id="SSF50182">
    <property type="entry name" value="Sm-like ribonucleoproteins"/>
    <property type="match status" value="1"/>
</dbReference>
<dbReference type="Gene3D" id="3.10.20.90">
    <property type="entry name" value="Phosphatidylinositol 3-kinase Catalytic Subunit, Chain A, domain 1"/>
    <property type="match status" value="1"/>
</dbReference>
<feature type="region of interest" description="Disordered" evidence="13">
    <location>
        <begin position="334"/>
        <end position="357"/>
    </location>
</feature>
<evidence type="ECO:0000259" key="15">
    <source>
        <dbReference type="PROSITE" id="PS52002"/>
    </source>
</evidence>
<comment type="similarity">
    <text evidence="3">Belongs to the snRNP Sm proteins family. SmF/LSm6 subfamily.</text>
</comment>
<dbReference type="SUPFAM" id="SSF52833">
    <property type="entry name" value="Thioredoxin-like"/>
    <property type="match status" value="1"/>
</dbReference>
<dbReference type="GO" id="GO:0043130">
    <property type="term" value="F:ubiquitin binding"/>
    <property type="evidence" value="ECO:0007669"/>
    <property type="project" value="TreeGrafter"/>
</dbReference>
<dbReference type="InterPro" id="IPR001012">
    <property type="entry name" value="UBX_dom"/>
</dbReference>
<comment type="caution">
    <text evidence="16">The sequence shown here is derived from an EMBL/GenBank/DDBJ whole genome shotgun (WGS) entry which is preliminary data.</text>
</comment>
<dbReference type="EMBL" id="JANBTW010000007">
    <property type="protein sequence ID" value="KAJ2680143.1"/>
    <property type="molecule type" value="Genomic_DNA"/>
</dbReference>
<evidence type="ECO:0000256" key="10">
    <source>
        <dbReference type="ARBA" id="ARBA00023187"/>
    </source>
</evidence>